<dbReference type="Ensembl" id="ENSMODT00000005789.4">
    <property type="protein sequence ID" value="ENSMODP00000005670.4"/>
    <property type="gene ID" value="ENSMODG00000004601.4"/>
</dbReference>
<dbReference type="InParanoid" id="F6Y4P9"/>
<dbReference type="GO" id="GO:0035662">
    <property type="term" value="F:Toll-like receptor 4 binding"/>
    <property type="evidence" value="ECO:0000318"/>
    <property type="project" value="GO_Central"/>
</dbReference>
<feature type="domain" description="TIR" evidence="2">
    <location>
        <begin position="110"/>
        <end position="247"/>
    </location>
</feature>
<evidence type="ECO:0000313" key="4">
    <source>
        <dbReference type="Proteomes" id="UP000002280"/>
    </source>
</evidence>
<reference evidence="3" key="2">
    <citation type="submission" date="2025-08" db="UniProtKB">
        <authorList>
            <consortium name="Ensembl"/>
        </authorList>
    </citation>
    <scope>IDENTIFICATION</scope>
</reference>
<evidence type="ECO:0000256" key="1">
    <source>
        <dbReference type="SAM" id="MobiDB-lite"/>
    </source>
</evidence>
<dbReference type="eggNOG" id="ENOG502S07Q">
    <property type="taxonomic scope" value="Eukaryota"/>
</dbReference>
<dbReference type="Gene3D" id="3.40.50.10140">
    <property type="entry name" value="Toll/interleukin-1 receptor homology (TIR) domain"/>
    <property type="match status" value="1"/>
</dbReference>
<reference evidence="3 4" key="1">
    <citation type="journal article" date="2007" name="Nature">
        <title>Genome of the marsupial Monodelphis domestica reveals innovation in non-coding sequences.</title>
        <authorList>
            <person name="Mikkelsen T.S."/>
            <person name="Wakefield M.J."/>
            <person name="Aken B."/>
            <person name="Amemiya C.T."/>
            <person name="Chang J.L."/>
            <person name="Duke S."/>
            <person name="Garber M."/>
            <person name="Gentles A.J."/>
            <person name="Goodstadt L."/>
            <person name="Heger A."/>
            <person name="Jurka J."/>
            <person name="Kamal M."/>
            <person name="Mauceli E."/>
            <person name="Searle S.M."/>
            <person name="Sharpe T."/>
            <person name="Baker M.L."/>
            <person name="Batzer M.A."/>
            <person name="Benos P.V."/>
            <person name="Belov K."/>
            <person name="Clamp M."/>
            <person name="Cook A."/>
            <person name="Cuff J."/>
            <person name="Das R."/>
            <person name="Davidow L."/>
            <person name="Deakin J.E."/>
            <person name="Fazzari M.J."/>
            <person name="Glass J.L."/>
            <person name="Grabherr M."/>
            <person name="Greally J.M."/>
            <person name="Gu W."/>
            <person name="Hore T.A."/>
            <person name="Huttley G.A."/>
            <person name="Kleber M."/>
            <person name="Jirtle R.L."/>
            <person name="Koina E."/>
            <person name="Lee J.T."/>
            <person name="Mahony S."/>
            <person name="Marra M.A."/>
            <person name="Miller R.D."/>
            <person name="Nicholls R.D."/>
            <person name="Oda M."/>
            <person name="Papenfuss A.T."/>
            <person name="Parra Z.E."/>
            <person name="Pollock D.D."/>
            <person name="Ray D.A."/>
            <person name="Schein J.E."/>
            <person name="Speed T.P."/>
            <person name="Thompson K."/>
            <person name="VandeBerg J.L."/>
            <person name="Wade C.M."/>
            <person name="Walker J.A."/>
            <person name="Waters P.D."/>
            <person name="Webber C."/>
            <person name="Weidman J.R."/>
            <person name="Xie X."/>
            <person name="Zody M.C."/>
            <person name="Baldwin J."/>
            <person name="Abdouelleil A."/>
            <person name="Abdulkadir J."/>
            <person name="Abebe A."/>
            <person name="Abera B."/>
            <person name="Abreu J."/>
            <person name="Acer S.C."/>
            <person name="Aftuck L."/>
            <person name="Alexander A."/>
            <person name="An P."/>
            <person name="Anderson E."/>
            <person name="Anderson S."/>
            <person name="Arachi H."/>
            <person name="Azer M."/>
            <person name="Bachantsang P."/>
            <person name="Barry A."/>
            <person name="Bayul T."/>
            <person name="Berlin A."/>
            <person name="Bessette D."/>
            <person name="Bloom T."/>
            <person name="Bloom T."/>
            <person name="Boguslavskiy L."/>
            <person name="Bonnet C."/>
            <person name="Boukhgalter B."/>
            <person name="Bourzgui I."/>
            <person name="Brown A."/>
            <person name="Cahill P."/>
            <person name="Channer S."/>
            <person name="Cheshatsang Y."/>
            <person name="Chuda L."/>
            <person name="Citroen M."/>
            <person name="Collymore A."/>
            <person name="Cooke P."/>
            <person name="Costello M."/>
            <person name="D'Aco K."/>
            <person name="Daza R."/>
            <person name="De Haan G."/>
            <person name="DeGray S."/>
            <person name="DeMaso C."/>
            <person name="Dhargay N."/>
            <person name="Dooley K."/>
            <person name="Dooley E."/>
            <person name="Doricent M."/>
            <person name="Dorje P."/>
            <person name="Dorjee K."/>
            <person name="Dupes A."/>
            <person name="Elong R."/>
            <person name="Falk J."/>
            <person name="Farina A."/>
            <person name="Faro S."/>
            <person name="Ferguson D."/>
            <person name="Fisher S."/>
            <person name="Foley C.D."/>
            <person name="Franke A."/>
            <person name="Friedrich D."/>
            <person name="Gadbois L."/>
            <person name="Gearin G."/>
            <person name="Gearin C.R."/>
            <person name="Giannoukos G."/>
            <person name="Goode T."/>
            <person name="Graham J."/>
            <person name="Grandbois E."/>
            <person name="Grewal S."/>
            <person name="Gyaltsen K."/>
            <person name="Hafez N."/>
            <person name="Hagos B."/>
            <person name="Hall J."/>
            <person name="Henson C."/>
            <person name="Hollinger A."/>
            <person name="Honan T."/>
            <person name="Huard M.D."/>
            <person name="Hughes L."/>
            <person name="Hurhula B."/>
            <person name="Husby M.E."/>
            <person name="Kamat A."/>
            <person name="Kanga B."/>
            <person name="Kashin S."/>
            <person name="Khazanovich D."/>
            <person name="Kisner P."/>
            <person name="Lance K."/>
            <person name="Lara M."/>
            <person name="Lee W."/>
            <person name="Lennon N."/>
            <person name="Letendre F."/>
            <person name="LeVine R."/>
            <person name="Lipovsky A."/>
            <person name="Liu X."/>
            <person name="Liu J."/>
            <person name="Liu S."/>
            <person name="Lokyitsang T."/>
            <person name="Lokyitsang Y."/>
            <person name="Lubonja R."/>
            <person name="Lui A."/>
            <person name="MacDonald P."/>
            <person name="Magnisalis V."/>
            <person name="Maru K."/>
            <person name="Matthews C."/>
            <person name="McCusker W."/>
            <person name="McDonough S."/>
            <person name="Mehta T."/>
            <person name="Meldrim J."/>
            <person name="Meneus L."/>
            <person name="Mihai O."/>
            <person name="Mihalev A."/>
            <person name="Mihova T."/>
            <person name="Mittelman R."/>
            <person name="Mlenga V."/>
            <person name="Montmayeur A."/>
            <person name="Mulrain L."/>
            <person name="Navidi A."/>
            <person name="Naylor J."/>
            <person name="Negash T."/>
            <person name="Nguyen T."/>
            <person name="Nguyen N."/>
            <person name="Nicol R."/>
            <person name="Norbu C."/>
            <person name="Norbu N."/>
            <person name="Novod N."/>
            <person name="O'Neill B."/>
            <person name="Osman S."/>
            <person name="Markiewicz E."/>
            <person name="Oyono O.L."/>
            <person name="Patti C."/>
            <person name="Phunkhang P."/>
            <person name="Pierre F."/>
            <person name="Priest M."/>
            <person name="Raghuraman S."/>
            <person name="Rege F."/>
            <person name="Reyes R."/>
            <person name="Rise C."/>
            <person name="Rogov P."/>
            <person name="Ross K."/>
            <person name="Ryan E."/>
            <person name="Settipalli S."/>
            <person name="Shea T."/>
            <person name="Sherpa N."/>
            <person name="Shi L."/>
            <person name="Shih D."/>
            <person name="Sparrow T."/>
            <person name="Spaulding J."/>
            <person name="Stalker J."/>
            <person name="Stange-Thomann N."/>
            <person name="Stavropoulos S."/>
            <person name="Stone C."/>
            <person name="Strader C."/>
            <person name="Tesfaye S."/>
            <person name="Thomson T."/>
            <person name="Thoulutsang Y."/>
            <person name="Thoulutsang D."/>
            <person name="Topham K."/>
            <person name="Topping I."/>
            <person name="Tsamla T."/>
            <person name="Vassiliev H."/>
            <person name="Vo A."/>
            <person name="Wangchuk T."/>
            <person name="Wangdi T."/>
            <person name="Weiand M."/>
            <person name="Wilkinson J."/>
            <person name="Wilson A."/>
            <person name="Yadav S."/>
            <person name="Young G."/>
            <person name="Yu Q."/>
            <person name="Zembek L."/>
            <person name="Zhong D."/>
            <person name="Zimmer A."/>
            <person name="Zwirko Z."/>
            <person name="Jaffe D.B."/>
            <person name="Alvarez P."/>
            <person name="Brockman W."/>
            <person name="Butler J."/>
            <person name="Chin C."/>
            <person name="Gnerre S."/>
            <person name="MacCallum I."/>
            <person name="Graves J.A."/>
            <person name="Ponting C.P."/>
            <person name="Breen M."/>
            <person name="Samollow P.B."/>
            <person name="Lander E.S."/>
            <person name="Lindblad-Toh K."/>
        </authorList>
    </citation>
    <scope>NUCLEOTIDE SEQUENCE [LARGE SCALE GENOMIC DNA]</scope>
</reference>
<evidence type="ECO:0000313" key="3">
    <source>
        <dbReference type="Ensembl" id="ENSMODP00000005670.4"/>
    </source>
</evidence>
<dbReference type="PANTHER" id="PTHR22662">
    <property type="entry name" value="TIRAP"/>
    <property type="match status" value="1"/>
</dbReference>
<dbReference type="InterPro" id="IPR035897">
    <property type="entry name" value="Toll_tir_struct_dom_sf"/>
</dbReference>
<dbReference type="CTD" id="114609"/>
<proteinExistence type="predicted"/>
<evidence type="ECO:0000259" key="2">
    <source>
        <dbReference type="PROSITE" id="PS50104"/>
    </source>
</evidence>
<dbReference type="STRING" id="13616.ENSMODP00000005670"/>
<feature type="compositionally biased region" description="Low complexity" evidence="1">
    <location>
        <begin position="74"/>
        <end position="88"/>
    </location>
</feature>
<sequence length="342" mass="37920">MIPDPDQGFPCPISVLPPLDQLRAQVKRHQPPHLHFPAPKAGDFNRMAGWFRQILRKPKKRHMQSESSTRDVSELPSQSSSLPPRQDSASAPTPKPADTDSRSSGSRWSKTYDVCVCHSEEDLIPAQELVSYLEDEPDGLRCFMHLRDAAPGGAIVSELCQALGSSHCCVLFITPHFLQDPWCKYQMLQALSEAPGSEGHTIPLVTGLARSNYPPELRFMYYVDGNGPDNGFPKVKNTVWRCKRGGGGGGTQKAFDLPEKLLWFLLDRDGDFLGKGPGRAPKGEGQRYRREGEECNITLSLGTDLGTEKGSDSDQLGERDLICKETESHDSPRSFPDLQKFS</sequence>
<dbReference type="GeneID" id="100019477"/>
<name>F6Y4P9_MONDO</name>
<dbReference type="Bgee" id="ENSMODG00000004601">
    <property type="expression patterns" value="Expressed in adult mammalian kidney and 16 other cell types or tissues"/>
</dbReference>
<protein>
    <submittedName>
        <fullName evidence="3">TIR domain containing adaptor protein</fullName>
    </submittedName>
</protein>
<dbReference type="PROSITE" id="PS50104">
    <property type="entry name" value="TIR"/>
    <property type="match status" value="1"/>
</dbReference>
<dbReference type="GeneTree" id="ENSGT00510000048428"/>
<dbReference type="GO" id="GO:0005886">
    <property type="term" value="C:plasma membrane"/>
    <property type="evidence" value="ECO:0000318"/>
    <property type="project" value="GO_Central"/>
</dbReference>
<dbReference type="OrthoDB" id="9424455at2759"/>
<dbReference type="GO" id="GO:0034142">
    <property type="term" value="P:toll-like receptor 4 signaling pathway"/>
    <property type="evidence" value="ECO:0000318"/>
    <property type="project" value="GO_Central"/>
</dbReference>
<dbReference type="GO" id="GO:0005737">
    <property type="term" value="C:cytoplasm"/>
    <property type="evidence" value="ECO:0000318"/>
    <property type="project" value="GO_Central"/>
</dbReference>
<organism evidence="3 4">
    <name type="scientific">Monodelphis domestica</name>
    <name type="common">Gray short-tailed opossum</name>
    <dbReference type="NCBI Taxonomy" id="13616"/>
    <lineage>
        <taxon>Eukaryota</taxon>
        <taxon>Metazoa</taxon>
        <taxon>Chordata</taxon>
        <taxon>Craniata</taxon>
        <taxon>Vertebrata</taxon>
        <taxon>Euteleostomi</taxon>
        <taxon>Mammalia</taxon>
        <taxon>Metatheria</taxon>
        <taxon>Didelphimorphia</taxon>
        <taxon>Didelphidae</taxon>
        <taxon>Monodelphis</taxon>
    </lineage>
</organism>
<dbReference type="HOGENOM" id="CLU_091033_1_0_1"/>
<feature type="compositionally biased region" description="Basic and acidic residues" evidence="1">
    <location>
        <begin position="306"/>
        <end position="332"/>
    </location>
</feature>
<dbReference type="FunCoup" id="F6Y4P9">
    <property type="interactions" value="50"/>
</dbReference>
<feature type="region of interest" description="Disordered" evidence="1">
    <location>
        <begin position="56"/>
        <end position="107"/>
    </location>
</feature>
<dbReference type="KEGG" id="mdo:100019477"/>
<reference evidence="3" key="3">
    <citation type="submission" date="2025-09" db="UniProtKB">
        <authorList>
            <consortium name="Ensembl"/>
        </authorList>
    </citation>
    <scope>IDENTIFICATION</scope>
</reference>
<dbReference type="Proteomes" id="UP000002280">
    <property type="component" value="Chromosome 4"/>
</dbReference>
<dbReference type="PANTHER" id="PTHR22662:SF0">
    <property type="entry name" value="TOLL_INTERLEUKIN-1 RECEPTOR DOMAIN-CONTAINING ADAPTER PROTEIN"/>
    <property type="match status" value="1"/>
</dbReference>
<dbReference type="SUPFAM" id="SSF52200">
    <property type="entry name" value="Toll/Interleukin receptor TIR domain"/>
    <property type="match status" value="1"/>
</dbReference>
<dbReference type="GO" id="GO:0032760">
    <property type="term" value="P:positive regulation of tumor necrosis factor production"/>
    <property type="evidence" value="ECO:0000318"/>
    <property type="project" value="GO_Central"/>
</dbReference>
<dbReference type="AlphaFoldDB" id="F6Y4P9"/>
<keyword evidence="4" id="KW-1185">Reference proteome</keyword>
<accession>F6Y4P9</accession>
<dbReference type="GO" id="GO:0043123">
    <property type="term" value="P:positive regulation of canonical NF-kappaB signal transduction"/>
    <property type="evidence" value="ECO:0000318"/>
    <property type="project" value="GO_Central"/>
</dbReference>
<feature type="region of interest" description="Disordered" evidence="1">
    <location>
        <begin position="300"/>
        <end position="342"/>
    </location>
</feature>
<dbReference type="InterPro" id="IPR017279">
    <property type="entry name" value="Tol-interleuk_rcpt_adapt_Tirap"/>
</dbReference>
<dbReference type="GO" id="GO:2000343">
    <property type="term" value="P:positive regulation of chemokine (C-X-C motif) ligand 2 production"/>
    <property type="evidence" value="ECO:0000318"/>
    <property type="project" value="GO_Central"/>
</dbReference>
<dbReference type="Pfam" id="PF13676">
    <property type="entry name" value="TIR_2"/>
    <property type="match status" value="1"/>
</dbReference>
<dbReference type="InterPro" id="IPR000157">
    <property type="entry name" value="TIR_dom"/>
</dbReference>
<dbReference type="GO" id="GO:0035663">
    <property type="term" value="F:Toll-like receptor 2 binding"/>
    <property type="evidence" value="ECO:0000318"/>
    <property type="project" value="GO_Central"/>
</dbReference>